<dbReference type="GO" id="GO:0000155">
    <property type="term" value="F:phosphorelay sensor kinase activity"/>
    <property type="evidence" value="ECO:0007669"/>
    <property type="project" value="InterPro"/>
</dbReference>
<dbReference type="AlphaFoldDB" id="A0A0H3U8H1"/>
<evidence type="ECO:0000256" key="1">
    <source>
        <dbReference type="ARBA" id="ARBA00000085"/>
    </source>
</evidence>
<evidence type="ECO:0000256" key="8">
    <source>
        <dbReference type="SAM" id="Phobius"/>
    </source>
</evidence>
<dbReference type="FunFam" id="1.10.287.130:FF:000001">
    <property type="entry name" value="Two-component sensor histidine kinase"/>
    <property type="match status" value="1"/>
</dbReference>
<dbReference type="FunFam" id="3.30.565.10:FF:000006">
    <property type="entry name" value="Sensor histidine kinase WalK"/>
    <property type="match status" value="1"/>
</dbReference>
<dbReference type="Gene3D" id="3.30.565.10">
    <property type="entry name" value="Histidine kinase-like ATPase, C-terminal domain"/>
    <property type="match status" value="1"/>
</dbReference>
<dbReference type="Pfam" id="PF02518">
    <property type="entry name" value="HATPase_c"/>
    <property type="match status" value="1"/>
</dbReference>
<dbReference type="SUPFAM" id="SSF47384">
    <property type="entry name" value="Homodimeric domain of signal transducing histidine kinase"/>
    <property type="match status" value="1"/>
</dbReference>
<feature type="transmembrane region" description="Helical" evidence="8">
    <location>
        <begin position="290"/>
        <end position="314"/>
    </location>
</feature>
<organism evidence="10">
    <name type="scientific">uncultured bacterium fosmid pJB95A1</name>
    <dbReference type="NCBI Taxonomy" id="1478075"/>
    <lineage>
        <taxon>Bacteria</taxon>
        <taxon>environmental samples</taxon>
    </lineage>
</organism>
<evidence type="ECO:0000313" key="10">
    <source>
        <dbReference type="EMBL" id="AIF26816.1"/>
    </source>
</evidence>
<protein>
    <recommendedName>
        <fullName evidence="2">histidine kinase</fullName>
        <ecNumber evidence="2">2.7.13.3</ecNumber>
    </recommendedName>
</protein>
<evidence type="ECO:0000256" key="6">
    <source>
        <dbReference type="ARBA" id="ARBA00023012"/>
    </source>
</evidence>
<dbReference type="InterPro" id="IPR003661">
    <property type="entry name" value="HisK_dim/P_dom"/>
</dbReference>
<dbReference type="InterPro" id="IPR005467">
    <property type="entry name" value="His_kinase_dom"/>
</dbReference>
<dbReference type="InterPro" id="IPR004358">
    <property type="entry name" value="Sig_transdc_His_kin-like_C"/>
</dbReference>
<dbReference type="InterPro" id="IPR036890">
    <property type="entry name" value="HATPase_C_sf"/>
</dbReference>
<evidence type="ECO:0000259" key="9">
    <source>
        <dbReference type="PROSITE" id="PS50109"/>
    </source>
</evidence>
<accession>A0A0H3U8H1</accession>
<dbReference type="SMART" id="SM00387">
    <property type="entry name" value="HATPase_c"/>
    <property type="match status" value="1"/>
</dbReference>
<dbReference type="InterPro" id="IPR050351">
    <property type="entry name" value="BphY/WalK/GraS-like"/>
</dbReference>
<dbReference type="Gene3D" id="1.10.287.130">
    <property type="match status" value="1"/>
</dbReference>
<evidence type="ECO:0000256" key="4">
    <source>
        <dbReference type="ARBA" id="ARBA00022679"/>
    </source>
</evidence>
<dbReference type="SMART" id="SM00388">
    <property type="entry name" value="HisKA"/>
    <property type="match status" value="1"/>
</dbReference>
<name>A0A0H3U8H1_9BACT</name>
<keyword evidence="4" id="KW-0808">Transferase</keyword>
<feature type="domain" description="Histidine kinase" evidence="9">
    <location>
        <begin position="330"/>
        <end position="546"/>
    </location>
</feature>
<dbReference type="GO" id="GO:0016036">
    <property type="term" value="P:cellular response to phosphate starvation"/>
    <property type="evidence" value="ECO:0007669"/>
    <property type="project" value="TreeGrafter"/>
</dbReference>
<dbReference type="PROSITE" id="PS50109">
    <property type="entry name" value="HIS_KIN"/>
    <property type="match status" value="1"/>
</dbReference>
<dbReference type="InterPro" id="IPR036097">
    <property type="entry name" value="HisK_dim/P_sf"/>
</dbReference>
<keyword evidence="8" id="KW-1133">Transmembrane helix</keyword>
<dbReference type="PANTHER" id="PTHR45453">
    <property type="entry name" value="PHOSPHATE REGULON SENSOR PROTEIN PHOR"/>
    <property type="match status" value="1"/>
</dbReference>
<reference evidence="10" key="1">
    <citation type="submission" date="2013-08" db="EMBL/GenBank/DDBJ databases">
        <title>Comparison of modified E. coli strains.</title>
        <authorList>
            <person name="Juergensen J."/>
            <person name="Bonge A."/>
            <person name="Streit W.R."/>
        </authorList>
    </citation>
    <scope>NUCLEOTIDE SEQUENCE</scope>
</reference>
<dbReference type="PRINTS" id="PR00344">
    <property type="entry name" value="BCTRLSENSOR"/>
</dbReference>
<dbReference type="SUPFAM" id="SSF55874">
    <property type="entry name" value="ATPase domain of HSP90 chaperone/DNA topoisomerase II/histidine kinase"/>
    <property type="match status" value="1"/>
</dbReference>
<keyword evidence="3" id="KW-0597">Phosphoprotein</keyword>
<evidence type="ECO:0000256" key="5">
    <source>
        <dbReference type="ARBA" id="ARBA00022777"/>
    </source>
</evidence>
<evidence type="ECO:0000256" key="7">
    <source>
        <dbReference type="ARBA" id="ARBA00023136"/>
    </source>
</evidence>
<keyword evidence="6" id="KW-0902">Two-component regulatory system</keyword>
<sequence length="546" mass="62861">MEQENGTDPRLERAYLNRFSRFFRPTAFLFESSDDQVQALLGLIRFYYRSKKYDEALNLLHVLENNPHQQGYLTTDLTRSVNLLHFDILVEQKKHQEAQDYCLTILKDFLENEDIDDISSSRFFFESAFTQILSFESLTQEKREAFWNLRENFNRQLGYMDILSKNKGFFQDVLEEPVSPKDGILFRGNDDIILLKLAYPFLSGEQQVIAKLDKEAYRARIRTRVRLAAKSWKNIPFAIVDKDERKVLGTVLDSANIVSQTIVNEPLGWEMTLYEKDTKAIQKETRHRMFLMYGLMLFALITVIFGSVFMFRFITQERKLLSMKANFLSSVSHELKTPLTSIKMFSEMMARGRVQKVEKIQEYSTLIGKEASRLENLIGAILNYTRMEHGSDAFKWEKIDFSICAQKVYEAVQSIGTEKGLKMEATFEPCCMVMGDYTALYSLAQNLIENAIKYTNEGDISVKTYSEDNLVVFSVTDSGVGIDTSEQKNIFNDFYRVGDEMTRSTKGSGLGLAIVKRVAETHRATISLVSKLGKGSTFTVRFKKAE</sequence>
<proteinExistence type="predicted"/>
<dbReference type="PANTHER" id="PTHR45453:SF1">
    <property type="entry name" value="PHOSPHATE REGULON SENSOR PROTEIN PHOR"/>
    <property type="match status" value="1"/>
</dbReference>
<dbReference type="CDD" id="cd00082">
    <property type="entry name" value="HisKA"/>
    <property type="match status" value="1"/>
</dbReference>
<dbReference type="CDD" id="cd00075">
    <property type="entry name" value="HATPase"/>
    <property type="match status" value="1"/>
</dbReference>
<keyword evidence="7 8" id="KW-0472">Membrane</keyword>
<dbReference type="GO" id="GO:0004721">
    <property type="term" value="F:phosphoprotein phosphatase activity"/>
    <property type="evidence" value="ECO:0007669"/>
    <property type="project" value="TreeGrafter"/>
</dbReference>
<dbReference type="InterPro" id="IPR003594">
    <property type="entry name" value="HATPase_dom"/>
</dbReference>
<keyword evidence="8" id="KW-0812">Transmembrane</keyword>
<comment type="catalytic activity">
    <reaction evidence="1">
        <text>ATP + protein L-histidine = ADP + protein N-phospho-L-histidine.</text>
        <dbReference type="EC" id="2.7.13.3"/>
    </reaction>
</comment>
<evidence type="ECO:0000256" key="2">
    <source>
        <dbReference type="ARBA" id="ARBA00012438"/>
    </source>
</evidence>
<dbReference type="GO" id="GO:0005886">
    <property type="term" value="C:plasma membrane"/>
    <property type="evidence" value="ECO:0007669"/>
    <property type="project" value="TreeGrafter"/>
</dbReference>
<dbReference type="EC" id="2.7.13.3" evidence="2"/>
<dbReference type="Pfam" id="PF00512">
    <property type="entry name" value="HisKA"/>
    <property type="match status" value="1"/>
</dbReference>
<keyword evidence="5 10" id="KW-0418">Kinase</keyword>
<evidence type="ECO:0000256" key="3">
    <source>
        <dbReference type="ARBA" id="ARBA00022553"/>
    </source>
</evidence>
<dbReference type="EMBL" id="KF540247">
    <property type="protein sequence ID" value="AIF26816.1"/>
    <property type="molecule type" value="Genomic_DNA"/>
</dbReference>